<evidence type="ECO:0000256" key="1">
    <source>
        <dbReference type="SAM" id="MobiDB-lite"/>
    </source>
</evidence>
<keyword evidence="2" id="KW-0812">Transmembrane</keyword>
<organism evidence="3 4">
    <name type="scientific">Streptomyces termitum</name>
    <dbReference type="NCBI Taxonomy" id="67368"/>
    <lineage>
        <taxon>Bacteria</taxon>
        <taxon>Bacillati</taxon>
        <taxon>Actinomycetota</taxon>
        <taxon>Actinomycetes</taxon>
        <taxon>Kitasatosporales</taxon>
        <taxon>Streptomycetaceae</taxon>
        <taxon>Streptomyces</taxon>
    </lineage>
</organism>
<feature type="transmembrane region" description="Helical" evidence="2">
    <location>
        <begin position="99"/>
        <end position="121"/>
    </location>
</feature>
<dbReference type="Proteomes" id="UP000644020">
    <property type="component" value="Unassembled WGS sequence"/>
</dbReference>
<feature type="transmembrane region" description="Helical" evidence="2">
    <location>
        <begin position="280"/>
        <end position="299"/>
    </location>
</feature>
<comment type="caution">
    <text evidence="3">The sequence shown here is derived from an EMBL/GenBank/DDBJ whole genome shotgun (WGS) entry which is preliminary data.</text>
</comment>
<reference evidence="3" key="2">
    <citation type="submission" date="2020-09" db="EMBL/GenBank/DDBJ databases">
        <authorList>
            <person name="Sun Q."/>
            <person name="Ohkuma M."/>
        </authorList>
    </citation>
    <scope>NUCLEOTIDE SEQUENCE</scope>
    <source>
        <strain evidence="3">JCM 4518</strain>
    </source>
</reference>
<feature type="region of interest" description="Disordered" evidence="1">
    <location>
        <begin position="315"/>
        <end position="336"/>
    </location>
</feature>
<feature type="transmembrane region" description="Helical" evidence="2">
    <location>
        <begin position="152"/>
        <end position="172"/>
    </location>
</feature>
<dbReference type="InterPro" id="IPR025238">
    <property type="entry name" value="DUF4184"/>
</dbReference>
<accession>A0A918T1H6</accession>
<proteinExistence type="predicted"/>
<feature type="transmembrane region" description="Helical" evidence="2">
    <location>
        <begin position="201"/>
        <end position="219"/>
    </location>
</feature>
<evidence type="ECO:0008006" key="5">
    <source>
        <dbReference type="Google" id="ProtNLM"/>
    </source>
</evidence>
<evidence type="ECO:0000313" key="3">
    <source>
        <dbReference type="EMBL" id="GHA82414.1"/>
    </source>
</evidence>
<gene>
    <name evidence="3" type="ORF">GCM10010305_27770</name>
</gene>
<feature type="compositionally biased region" description="Low complexity" evidence="1">
    <location>
        <begin position="322"/>
        <end position="336"/>
    </location>
</feature>
<evidence type="ECO:0000313" key="4">
    <source>
        <dbReference type="Proteomes" id="UP000644020"/>
    </source>
</evidence>
<reference evidence="3" key="1">
    <citation type="journal article" date="2014" name="Int. J. Syst. Evol. Microbiol.">
        <title>Complete genome sequence of Corynebacterium casei LMG S-19264T (=DSM 44701T), isolated from a smear-ripened cheese.</title>
        <authorList>
            <consortium name="US DOE Joint Genome Institute (JGI-PGF)"/>
            <person name="Walter F."/>
            <person name="Albersmeier A."/>
            <person name="Kalinowski J."/>
            <person name="Ruckert C."/>
        </authorList>
    </citation>
    <scope>NUCLEOTIDE SEQUENCE</scope>
    <source>
        <strain evidence="3">JCM 4518</strain>
    </source>
</reference>
<evidence type="ECO:0000256" key="2">
    <source>
        <dbReference type="SAM" id="Phobius"/>
    </source>
</evidence>
<dbReference type="EMBL" id="BMUL01000006">
    <property type="protein sequence ID" value="GHA82414.1"/>
    <property type="molecule type" value="Genomic_DNA"/>
</dbReference>
<feature type="transmembrane region" description="Helical" evidence="2">
    <location>
        <begin position="246"/>
        <end position="268"/>
    </location>
</feature>
<protein>
    <recommendedName>
        <fullName evidence="5">DUF4184 family protein</fullName>
    </recommendedName>
</protein>
<feature type="transmembrane region" description="Helical" evidence="2">
    <location>
        <begin position="65"/>
        <end position="87"/>
    </location>
</feature>
<name>A0A918T1H6_9ACTN</name>
<keyword evidence="4" id="KW-1185">Reference proteome</keyword>
<dbReference type="Pfam" id="PF13803">
    <property type="entry name" value="DUF4184"/>
    <property type="match status" value="1"/>
</dbReference>
<sequence length="336" mass="35380">MSGNRRAVRGGTAPGVRRLLHSGRRCARGPSIRTTGRFRSVPFTLSHAAAVLPALRRDGTARGPFVASALVAGSFSPDLTYFAATAVPGAMEFGDVTHSPVGLVTVDVLIAAVLVGLWLTVREPLVGLLPRRWRGRVHGVLRGRPWRDGRPVALAVRFAVSAALGAATHLVWDTFTHIDRWGTRTLPFLAEVVGGFPVYQYAQYGGSALALGLLGWFGLRALRSVPDVPGTPAGVPVPGRRGRRAAVLLIGGCVLAGVAHRVLRWAAYWGWSRIETPLDIVPTACFGAGAGLFAGLLLYGTAARLRWRTPVPVPAPSPVPASPVSSSARRAPGSGG</sequence>
<keyword evidence="2" id="KW-0472">Membrane</keyword>
<keyword evidence="2" id="KW-1133">Transmembrane helix</keyword>
<dbReference type="AlphaFoldDB" id="A0A918T1H6"/>